<dbReference type="SUPFAM" id="SSF53383">
    <property type="entry name" value="PLP-dependent transferases"/>
    <property type="match status" value="1"/>
</dbReference>
<dbReference type="InterPro" id="IPR015424">
    <property type="entry name" value="PyrdxlP-dep_Trfase"/>
</dbReference>
<comment type="cofactor">
    <cofactor evidence="1 10">
        <name>pyridoxal 5'-phosphate</name>
        <dbReference type="ChEBI" id="CHEBI:597326"/>
    </cofactor>
</comment>
<evidence type="ECO:0000256" key="6">
    <source>
        <dbReference type="ARBA" id="ARBA00022898"/>
    </source>
</evidence>
<dbReference type="FunFam" id="3.40.640.10:FF:000084">
    <property type="entry name" value="IscS-like cysteine desulfurase"/>
    <property type="match status" value="1"/>
</dbReference>
<reference evidence="12" key="1">
    <citation type="submission" date="2021-01" db="EMBL/GenBank/DDBJ databases">
        <title>Genome public.</title>
        <authorList>
            <person name="Liu C."/>
            <person name="Sun Q."/>
        </authorList>
    </citation>
    <scope>NUCLEOTIDE SEQUENCE</scope>
    <source>
        <strain evidence="12">M6</strain>
    </source>
</reference>
<evidence type="ECO:0000313" key="12">
    <source>
        <dbReference type="EMBL" id="MBK6089168.1"/>
    </source>
</evidence>
<dbReference type="GO" id="GO:0051536">
    <property type="term" value="F:iron-sulfur cluster binding"/>
    <property type="evidence" value="ECO:0007669"/>
    <property type="project" value="UniProtKB-KW"/>
</dbReference>
<comment type="catalytic activity">
    <reaction evidence="9">
        <text>(sulfur carrier)-H + L-cysteine = (sulfur carrier)-SH + L-alanine</text>
        <dbReference type="Rhea" id="RHEA:43892"/>
        <dbReference type="Rhea" id="RHEA-COMP:14737"/>
        <dbReference type="Rhea" id="RHEA-COMP:14739"/>
        <dbReference type="ChEBI" id="CHEBI:29917"/>
        <dbReference type="ChEBI" id="CHEBI:35235"/>
        <dbReference type="ChEBI" id="CHEBI:57972"/>
        <dbReference type="ChEBI" id="CHEBI:64428"/>
        <dbReference type="EC" id="2.8.1.7"/>
    </reaction>
</comment>
<dbReference type="Proteomes" id="UP000633365">
    <property type="component" value="Unassembled WGS sequence"/>
</dbReference>
<evidence type="ECO:0000256" key="7">
    <source>
        <dbReference type="ARBA" id="ARBA00023004"/>
    </source>
</evidence>
<dbReference type="InterPro" id="IPR016454">
    <property type="entry name" value="Cysteine_dSase"/>
</dbReference>
<organism evidence="12 13">
    <name type="scientific">Ruminococcus difficilis</name>
    <dbReference type="NCBI Taxonomy" id="2763069"/>
    <lineage>
        <taxon>Bacteria</taxon>
        <taxon>Bacillati</taxon>
        <taxon>Bacillota</taxon>
        <taxon>Clostridia</taxon>
        <taxon>Eubacteriales</taxon>
        <taxon>Oscillospiraceae</taxon>
        <taxon>Ruminococcus</taxon>
    </lineage>
</organism>
<dbReference type="PANTHER" id="PTHR11601:SF34">
    <property type="entry name" value="CYSTEINE DESULFURASE"/>
    <property type="match status" value="1"/>
</dbReference>
<protein>
    <recommendedName>
        <fullName evidence="3">cysteine desulfurase</fullName>
        <ecNumber evidence="3">2.8.1.7</ecNumber>
    </recommendedName>
</protein>
<dbReference type="EMBL" id="JAEQMG010000117">
    <property type="protein sequence ID" value="MBK6089168.1"/>
    <property type="molecule type" value="Genomic_DNA"/>
</dbReference>
<keyword evidence="6" id="KW-0663">Pyridoxal phosphate</keyword>
<dbReference type="GO" id="GO:0046872">
    <property type="term" value="F:metal ion binding"/>
    <property type="evidence" value="ECO:0007669"/>
    <property type="project" value="UniProtKB-KW"/>
</dbReference>
<gene>
    <name evidence="12" type="ORF">JKK62_11050</name>
</gene>
<sequence>MNIHYLDNSATTQVCQEAADAAYRMMRENYGNPSSLHKVGIQAETAVEEARGIIADALNVQPKTIYFTSGGTEANNTALFGAAQALRRRGDRVIVSAVEHSSVYESAKRLGELGFDVQFAPVTDRGVVDIDALKALLTDKTILVSIMTVNNETGAVQPIEQIAKLVHKNCPEALFHSDAVQAFGKLPVKPKKWGVDLMSVSAHKIHGAKGCGALYIRDGARILPLLYGGEQQKKLRPGTESAPLIAAFATAVGFLNLSQNADHIRELNRCALEKLQALEGVTINSPTDALPYIINISVNGIRSETMLHHLEENGVYVSSSSACAKGKRSYVLEAMGLSDDRIDSSLRISFSRYNTTEDIDALIEGLQSGIATLQRK</sequence>
<keyword evidence="7" id="KW-0408">Iron</keyword>
<evidence type="ECO:0000259" key="11">
    <source>
        <dbReference type="Pfam" id="PF00266"/>
    </source>
</evidence>
<comment type="similarity">
    <text evidence="2">Belongs to the class-V pyridoxal-phosphate-dependent aminotransferase family. NifS/IscS subfamily.</text>
</comment>
<dbReference type="Gene3D" id="1.10.260.50">
    <property type="match status" value="1"/>
</dbReference>
<evidence type="ECO:0000256" key="8">
    <source>
        <dbReference type="ARBA" id="ARBA00023014"/>
    </source>
</evidence>
<dbReference type="PANTHER" id="PTHR11601">
    <property type="entry name" value="CYSTEINE DESULFURYLASE FAMILY MEMBER"/>
    <property type="match status" value="1"/>
</dbReference>
<accession>A0A934WSK2</accession>
<dbReference type="InterPro" id="IPR020578">
    <property type="entry name" value="Aminotrans_V_PyrdxlP_BS"/>
</dbReference>
<keyword evidence="8" id="KW-0411">Iron-sulfur</keyword>
<keyword evidence="4" id="KW-0808">Transferase</keyword>
<evidence type="ECO:0000256" key="4">
    <source>
        <dbReference type="ARBA" id="ARBA00022679"/>
    </source>
</evidence>
<evidence type="ECO:0000256" key="5">
    <source>
        <dbReference type="ARBA" id="ARBA00022723"/>
    </source>
</evidence>
<feature type="domain" description="Aminotransferase class V" evidence="11">
    <location>
        <begin position="4"/>
        <end position="362"/>
    </location>
</feature>
<keyword evidence="13" id="KW-1185">Reference proteome</keyword>
<dbReference type="Gene3D" id="3.90.1150.10">
    <property type="entry name" value="Aspartate Aminotransferase, domain 1"/>
    <property type="match status" value="1"/>
</dbReference>
<dbReference type="PIRSF" id="PIRSF005572">
    <property type="entry name" value="NifS"/>
    <property type="match status" value="1"/>
</dbReference>
<proteinExistence type="inferred from homology"/>
<dbReference type="InterPro" id="IPR015421">
    <property type="entry name" value="PyrdxlP-dep_Trfase_major"/>
</dbReference>
<name>A0A934WSK2_9FIRM</name>
<dbReference type="GO" id="GO:0031071">
    <property type="term" value="F:cysteine desulfurase activity"/>
    <property type="evidence" value="ECO:0007669"/>
    <property type="project" value="UniProtKB-EC"/>
</dbReference>
<evidence type="ECO:0000256" key="3">
    <source>
        <dbReference type="ARBA" id="ARBA00012239"/>
    </source>
</evidence>
<dbReference type="PROSITE" id="PS00595">
    <property type="entry name" value="AA_TRANSFER_CLASS_5"/>
    <property type="match status" value="1"/>
</dbReference>
<evidence type="ECO:0000256" key="9">
    <source>
        <dbReference type="ARBA" id="ARBA00050776"/>
    </source>
</evidence>
<dbReference type="AlphaFoldDB" id="A0A934WSK2"/>
<evidence type="ECO:0000313" key="13">
    <source>
        <dbReference type="Proteomes" id="UP000633365"/>
    </source>
</evidence>
<dbReference type="Pfam" id="PF00266">
    <property type="entry name" value="Aminotran_5"/>
    <property type="match status" value="1"/>
</dbReference>
<dbReference type="InterPro" id="IPR015422">
    <property type="entry name" value="PyrdxlP-dep_Trfase_small"/>
</dbReference>
<dbReference type="Gene3D" id="3.40.640.10">
    <property type="entry name" value="Type I PLP-dependent aspartate aminotransferase-like (Major domain)"/>
    <property type="match status" value="1"/>
</dbReference>
<evidence type="ECO:0000256" key="10">
    <source>
        <dbReference type="RuleBase" id="RU004504"/>
    </source>
</evidence>
<dbReference type="InterPro" id="IPR000192">
    <property type="entry name" value="Aminotrans_V_dom"/>
</dbReference>
<keyword evidence="5" id="KW-0479">Metal-binding</keyword>
<evidence type="ECO:0000256" key="2">
    <source>
        <dbReference type="ARBA" id="ARBA00006490"/>
    </source>
</evidence>
<dbReference type="RefSeq" id="WP_201427960.1">
    <property type="nucleotide sequence ID" value="NZ_JAEQMG010000117.1"/>
</dbReference>
<comment type="caution">
    <text evidence="12">The sequence shown here is derived from an EMBL/GenBank/DDBJ whole genome shotgun (WGS) entry which is preliminary data.</text>
</comment>
<dbReference type="EC" id="2.8.1.7" evidence="3"/>
<evidence type="ECO:0000256" key="1">
    <source>
        <dbReference type="ARBA" id="ARBA00001933"/>
    </source>
</evidence>